<dbReference type="SMART" id="SM00702">
    <property type="entry name" value="P4Hc"/>
    <property type="match status" value="1"/>
</dbReference>
<dbReference type="AlphaFoldDB" id="A0A1E7FUM2"/>
<evidence type="ECO:0000313" key="6">
    <source>
        <dbReference type="Proteomes" id="UP000095751"/>
    </source>
</evidence>
<evidence type="ECO:0000256" key="3">
    <source>
        <dbReference type="ARBA" id="ARBA00023002"/>
    </source>
</evidence>
<reference evidence="5 6" key="1">
    <citation type="submission" date="2016-09" db="EMBL/GenBank/DDBJ databases">
        <title>Extensive genetic diversity and differential bi-allelic expression allows diatom success in the polar Southern Ocean.</title>
        <authorList>
            <consortium name="DOE Joint Genome Institute"/>
            <person name="Mock T."/>
            <person name="Otillar R.P."/>
            <person name="Strauss J."/>
            <person name="Dupont C."/>
            <person name="Frickenhaus S."/>
            <person name="Maumus F."/>
            <person name="Mcmullan M."/>
            <person name="Sanges R."/>
            <person name="Schmutz J."/>
            <person name="Toseland A."/>
            <person name="Valas R."/>
            <person name="Veluchamy A."/>
            <person name="Ward B.J."/>
            <person name="Allen A."/>
            <person name="Barry K."/>
            <person name="Falciatore A."/>
            <person name="Ferrante M."/>
            <person name="Fortunato A.E."/>
            <person name="Gloeckner G."/>
            <person name="Gruber A."/>
            <person name="Hipkin R."/>
            <person name="Janech M."/>
            <person name="Kroth P."/>
            <person name="Leese F."/>
            <person name="Lindquist E."/>
            <person name="Lyon B.R."/>
            <person name="Martin J."/>
            <person name="Mayer C."/>
            <person name="Parker M."/>
            <person name="Quesneville H."/>
            <person name="Raymond J."/>
            <person name="Uhlig C."/>
            <person name="Valentin K.U."/>
            <person name="Worden A.Z."/>
            <person name="Armbrust E.V."/>
            <person name="Bowler C."/>
            <person name="Green B."/>
            <person name="Moulton V."/>
            <person name="Van Oosterhout C."/>
            <person name="Grigoriev I."/>
        </authorList>
    </citation>
    <scope>NUCLEOTIDE SEQUENCE [LARGE SCALE GENOMIC DNA]</scope>
    <source>
        <strain evidence="5 6">CCMP1102</strain>
    </source>
</reference>
<feature type="domain" description="Prolyl 4-hydroxylase alpha subunit" evidence="4">
    <location>
        <begin position="74"/>
        <end position="249"/>
    </location>
</feature>
<dbReference type="Gene3D" id="2.60.120.620">
    <property type="entry name" value="q2cbj1_9rhob like domain"/>
    <property type="match status" value="1"/>
</dbReference>
<proteinExistence type="predicted"/>
<gene>
    <name evidence="5" type="ORF">FRACYDRAFT_231994</name>
</gene>
<evidence type="ECO:0000256" key="2">
    <source>
        <dbReference type="ARBA" id="ARBA00022964"/>
    </source>
</evidence>
<dbReference type="GO" id="GO:0031418">
    <property type="term" value="F:L-ascorbic acid binding"/>
    <property type="evidence" value="ECO:0007669"/>
    <property type="project" value="InterPro"/>
</dbReference>
<accession>A0A1E7FUM2</accession>
<keyword evidence="3" id="KW-0560">Oxidoreductase</keyword>
<dbReference type="OrthoDB" id="69177at2759"/>
<keyword evidence="2" id="KW-0223">Dioxygenase</keyword>
<dbReference type="GO" id="GO:0005506">
    <property type="term" value="F:iron ion binding"/>
    <property type="evidence" value="ECO:0007669"/>
    <property type="project" value="InterPro"/>
</dbReference>
<dbReference type="GO" id="GO:0051213">
    <property type="term" value="F:dioxygenase activity"/>
    <property type="evidence" value="ECO:0007669"/>
    <property type="project" value="UniProtKB-KW"/>
</dbReference>
<dbReference type="InterPro" id="IPR006620">
    <property type="entry name" value="Pro_4_hyd_alph"/>
</dbReference>
<evidence type="ECO:0000259" key="4">
    <source>
        <dbReference type="SMART" id="SM00702"/>
    </source>
</evidence>
<evidence type="ECO:0000256" key="1">
    <source>
        <dbReference type="ARBA" id="ARBA00001961"/>
    </source>
</evidence>
<evidence type="ECO:0000313" key="5">
    <source>
        <dbReference type="EMBL" id="OEU21849.1"/>
    </source>
</evidence>
<keyword evidence="6" id="KW-1185">Reference proteome</keyword>
<name>A0A1E7FUM2_9STRA</name>
<dbReference type="GO" id="GO:0016705">
    <property type="term" value="F:oxidoreductase activity, acting on paired donors, with incorporation or reduction of molecular oxygen"/>
    <property type="evidence" value="ECO:0007669"/>
    <property type="project" value="InterPro"/>
</dbReference>
<sequence>MNELNDSRLVGAADPFDYKTLLKFVDTYEGEGDDVVTTKPNKLSTSIDGAFDRPPRGRFEPETPIDFDFKVIDDDIFVGQLFTAEQCGQLNRMAEYHCYRGVGTMGSGWTNTVYTLTAQHLQCKFIPGMVQTTKPIFDQLIRAIYDLYPGRIRPGSIVFENDGEPHLVKYNGKAKGTQLHTDNSEFVYITVNVMLSEPTDFGGGGTYITTIDKTIQLKEGEMLIHLGDVEHAGAEITSGVRRILIAFLACEWMDESLNIEKTDQSREKMSHTQT</sequence>
<dbReference type="EMBL" id="KV784353">
    <property type="protein sequence ID" value="OEU21849.1"/>
    <property type="molecule type" value="Genomic_DNA"/>
</dbReference>
<protein>
    <recommendedName>
        <fullName evidence="4">Prolyl 4-hydroxylase alpha subunit domain-containing protein</fullName>
    </recommendedName>
</protein>
<dbReference type="KEGG" id="fcy:FRACYDRAFT_231994"/>
<dbReference type="InParanoid" id="A0A1E7FUM2"/>
<organism evidence="5 6">
    <name type="scientific">Fragilariopsis cylindrus CCMP1102</name>
    <dbReference type="NCBI Taxonomy" id="635003"/>
    <lineage>
        <taxon>Eukaryota</taxon>
        <taxon>Sar</taxon>
        <taxon>Stramenopiles</taxon>
        <taxon>Ochrophyta</taxon>
        <taxon>Bacillariophyta</taxon>
        <taxon>Bacillariophyceae</taxon>
        <taxon>Bacillariophycidae</taxon>
        <taxon>Bacillariales</taxon>
        <taxon>Bacillariaceae</taxon>
        <taxon>Fragilariopsis</taxon>
    </lineage>
</organism>
<comment type="cofactor">
    <cofactor evidence="1">
        <name>L-ascorbate</name>
        <dbReference type="ChEBI" id="CHEBI:38290"/>
    </cofactor>
</comment>
<dbReference type="Proteomes" id="UP000095751">
    <property type="component" value="Unassembled WGS sequence"/>
</dbReference>